<protein>
    <submittedName>
        <fullName evidence="1">Uncharacterized protein</fullName>
    </submittedName>
</protein>
<reference evidence="1 2" key="1">
    <citation type="submission" date="2013-07" db="EMBL/GenBank/DDBJ databases">
        <title>Comparative Genomic and Metabolomic Analysis of Twelve Strains of Pseudoalteromonas luteoviolacea.</title>
        <authorList>
            <person name="Vynne N.G."/>
            <person name="Mansson M."/>
            <person name="Gram L."/>
        </authorList>
    </citation>
    <scope>NUCLEOTIDE SEQUENCE [LARGE SCALE GENOMIC DNA]</scope>
    <source>
        <strain evidence="1 2">DSM 6061</strain>
    </source>
</reference>
<sequence length="159" mass="18354">MKSTATNLAKNMISPSLWDIYKDVYFCLFNAAYHYLDGAIISLWNPEGKTYDRIQNRALAKKYISLMSRQNNKIKYLYGGNQDMSYRELSVSINTSLINAQKMAQRCHQKAFYYLDNGEITLYNSADLQQHYVLNTHLLSRLSHTPMPKTNLALSPLSK</sequence>
<dbReference type="InterPro" id="IPR021710">
    <property type="entry name" value="DUF3293"/>
</dbReference>
<gene>
    <name evidence="1" type="ORF">N475_05680</name>
</gene>
<dbReference type="AlphaFoldDB" id="A0A166UCC0"/>
<dbReference type="PATRIC" id="fig|1365250.3.peg.5190"/>
<organism evidence="1 2">
    <name type="scientific">Pseudoalteromonas luteoviolacea DSM 6061</name>
    <dbReference type="NCBI Taxonomy" id="1365250"/>
    <lineage>
        <taxon>Bacteria</taxon>
        <taxon>Pseudomonadati</taxon>
        <taxon>Pseudomonadota</taxon>
        <taxon>Gammaproteobacteria</taxon>
        <taxon>Alteromonadales</taxon>
        <taxon>Pseudoalteromonadaceae</taxon>
        <taxon>Pseudoalteromonas</taxon>
    </lineage>
</organism>
<accession>A0A166UCC0</accession>
<name>A0A166UCC0_9GAMM</name>
<evidence type="ECO:0000313" key="2">
    <source>
        <dbReference type="Proteomes" id="UP000076643"/>
    </source>
</evidence>
<dbReference type="RefSeq" id="WP_063357446.1">
    <property type="nucleotide sequence ID" value="NZ_AQHB01000049.1"/>
</dbReference>
<dbReference type="Proteomes" id="UP000076643">
    <property type="component" value="Unassembled WGS sequence"/>
</dbReference>
<dbReference type="EMBL" id="AUYB01000158">
    <property type="protein sequence ID" value="KZN29789.1"/>
    <property type="molecule type" value="Genomic_DNA"/>
</dbReference>
<proteinExistence type="predicted"/>
<comment type="caution">
    <text evidence="1">The sequence shown here is derived from an EMBL/GenBank/DDBJ whole genome shotgun (WGS) entry which is preliminary data.</text>
</comment>
<evidence type="ECO:0000313" key="1">
    <source>
        <dbReference type="EMBL" id="KZN29789.1"/>
    </source>
</evidence>
<dbReference type="Pfam" id="PF11697">
    <property type="entry name" value="DUF3293"/>
    <property type="match status" value="1"/>
</dbReference>
<keyword evidence="2" id="KW-1185">Reference proteome</keyword>